<dbReference type="Proteomes" id="UP000008143">
    <property type="component" value="Chromosome 10"/>
</dbReference>
<reference evidence="3" key="2">
    <citation type="submission" date="2021-03" db="UniProtKB">
        <authorList>
            <consortium name="Ensembl"/>
        </authorList>
    </citation>
    <scope>IDENTIFICATION</scope>
</reference>
<dbReference type="GeneTree" id="ENSGT00990000205944"/>
<dbReference type="GeneID" id="101735271"/>
<dbReference type="KEGG" id="xtr:101735271"/>
<accession>A0A803KFD1</accession>
<dbReference type="RefSeq" id="XP_031750651.1">
    <property type="nucleotide sequence ID" value="XM_031894791.1"/>
</dbReference>
<evidence type="ECO:0000256" key="1">
    <source>
        <dbReference type="SAM" id="MobiDB-lite"/>
    </source>
</evidence>
<organism evidence="3">
    <name type="scientific">Xenopus tropicalis</name>
    <name type="common">Western clawed frog</name>
    <name type="synonym">Silurana tropicalis</name>
    <dbReference type="NCBI Taxonomy" id="8364"/>
    <lineage>
        <taxon>Eukaryota</taxon>
        <taxon>Metazoa</taxon>
        <taxon>Chordata</taxon>
        <taxon>Craniata</taxon>
        <taxon>Vertebrata</taxon>
        <taxon>Euteleostomi</taxon>
        <taxon>Amphibia</taxon>
        <taxon>Batrachia</taxon>
        <taxon>Anura</taxon>
        <taxon>Pipoidea</taxon>
        <taxon>Pipidae</taxon>
        <taxon>Xenopodinae</taxon>
        <taxon>Xenopus</taxon>
        <taxon>Silurana</taxon>
    </lineage>
</organism>
<reference evidence="3" key="1">
    <citation type="journal article" date="2010" name="Science">
        <title>The genome of the Western clawed frog Xenopus tropicalis.</title>
        <authorList>
            <person name="Hellsten U."/>
            <person name="Harland R.M."/>
            <person name="Gilchrist M.J."/>
            <person name="Hendrix D."/>
            <person name="Jurka J."/>
            <person name="Kapitonov V."/>
            <person name="Ovcharenko I."/>
            <person name="Putnam N.H."/>
            <person name="Shu S."/>
            <person name="Taher L."/>
            <person name="Blitz I.L."/>
            <person name="Blumberg B."/>
            <person name="Dichmann D.S."/>
            <person name="Dubchak I."/>
            <person name="Amaya E."/>
            <person name="Detter J.C."/>
            <person name="Fletcher R."/>
            <person name="Gerhard D.S."/>
            <person name="Goodstein D."/>
            <person name="Graves T."/>
            <person name="Grigoriev I.V."/>
            <person name="Grimwood J."/>
            <person name="Kawashima T."/>
            <person name="Lindquist E."/>
            <person name="Lucas S.M."/>
            <person name="Mead P.E."/>
            <person name="Mitros T."/>
            <person name="Ogino H."/>
            <person name="Ohta Y."/>
            <person name="Poliakov A.V."/>
            <person name="Pollet N."/>
            <person name="Robert J."/>
            <person name="Salamov A."/>
            <person name="Sater A.K."/>
            <person name="Schmutz J."/>
            <person name="Terry A."/>
            <person name="Vize P.D."/>
            <person name="Warren W.C."/>
            <person name="Wells D."/>
            <person name="Wills A."/>
            <person name="Wilson R.K."/>
            <person name="Zimmerman L.B."/>
            <person name="Zorn A.M."/>
            <person name="Grainger R."/>
            <person name="Grammer T."/>
            <person name="Khokha M.K."/>
            <person name="Richardson P.M."/>
            <person name="Rokhsar D.S."/>
        </authorList>
    </citation>
    <scope>NUCLEOTIDE SEQUENCE [LARGE SCALE GENOMIC DNA]</scope>
    <source>
        <strain evidence="3">Nigerian</strain>
    </source>
</reference>
<feature type="region of interest" description="Disordered" evidence="1">
    <location>
        <begin position="1"/>
        <end position="26"/>
    </location>
</feature>
<evidence type="ECO:0000313" key="3">
    <source>
        <dbReference type="Ensembl" id="ENSXETP00000119157"/>
    </source>
</evidence>
<dbReference type="AGR" id="Xenbase:XB-GENE-29088431"/>
<dbReference type="Ensembl" id="ENSXETT00000110167">
    <property type="protein sequence ID" value="ENSXETP00000119157"/>
    <property type="gene ID" value="ENSXETG00000046162"/>
</dbReference>
<protein>
    <submittedName>
        <fullName evidence="3 5">P2X purinoceptor 7-like</fullName>
    </submittedName>
</protein>
<proteinExistence type="predicted"/>
<keyword evidence="4" id="KW-1185">Reference proteome</keyword>
<reference evidence="5" key="3">
    <citation type="submission" date="2025-04" db="UniProtKB">
        <authorList>
            <consortium name="RefSeq"/>
        </authorList>
    </citation>
    <scope>IDENTIFICATION</scope>
    <source>
        <strain evidence="5">Nigerian</strain>
        <tissue evidence="5">Liver and blood</tissue>
    </source>
</reference>
<feature type="compositionally biased region" description="Polar residues" evidence="1">
    <location>
        <begin position="1"/>
        <end position="15"/>
    </location>
</feature>
<evidence type="ECO:0000313" key="6">
    <source>
        <dbReference type="Xenbase" id="XB-GENE-29088431"/>
    </source>
</evidence>
<gene>
    <name evidence="3 5 6" type="primary">LOC101735271</name>
</gene>
<evidence type="ECO:0000313" key="4">
    <source>
        <dbReference type="Proteomes" id="UP000008143"/>
    </source>
</evidence>
<dbReference type="OMA" id="CIESADW"/>
<sequence>MAHSHSGTDGGSAQLSMPAETDHSGAAPRVGNTSWCSCENCVPMPSLLESFCCREEDKLKKYFIGRYSCITQVNELLQLCSEEKILENTGRNVEQVTNMFMRRAAYRNISDWIHGSLGSGNRIPLPSCVVQLVRRRYPEPDANYMGFQNRTEMAEGVADD</sequence>
<dbReference type="AlphaFoldDB" id="A0A803KFD1"/>
<dbReference type="PANTHER" id="PTHR36981">
    <property type="entry name" value="ZGC:195170"/>
    <property type="match status" value="1"/>
</dbReference>
<feature type="domain" description="P2X purinoreceptor 7 intracellular" evidence="2">
    <location>
        <begin position="22"/>
        <end position="148"/>
    </location>
</feature>
<evidence type="ECO:0000313" key="5">
    <source>
        <dbReference type="RefSeq" id="XP_031750651.1"/>
    </source>
</evidence>
<dbReference type="OrthoDB" id="9898867at2759"/>
<evidence type="ECO:0000259" key="2">
    <source>
        <dbReference type="Pfam" id="PF20478"/>
    </source>
</evidence>
<name>A0A803KFD1_XENTR</name>
<dbReference type="PANTHER" id="PTHR36981:SF12">
    <property type="entry name" value="P2X PURINOCEPTOR 7-LIKE"/>
    <property type="match status" value="1"/>
</dbReference>
<dbReference type="Pfam" id="PF20478">
    <property type="entry name" value="P2RX7_C"/>
    <property type="match status" value="1"/>
</dbReference>
<dbReference type="Xenbase" id="XB-GENE-29088431">
    <property type="gene designation" value="LOC101735271"/>
</dbReference>
<dbReference type="InterPro" id="IPR046815">
    <property type="entry name" value="P2RX7_C"/>
</dbReference>